<feature type="region of interest" description="Disordered" evidence="1">
    <location>
        <begin position="88"/>
        <end position="111"/>
    </location>
</feature>
<evidence type="ECO:0000313" key="3">
    <source>
        <dbReference type="RefSeq" id="XP_033816333.1"/>
    </source>
</evidence>
<evidence type="ECO:0000313" key="2">
    <source>
        <dbReference type="Proteomes" id="UP000515159"/>
    </source>
</evidence>
<dbReference type="GeneID" id="117367660"/>
<keyword evidence="2" id="KW-1185">Reference proteome</keyword>
<reference evidence="3" key="1">
    <citation type="submission" date="2025-08" db="UniProtKB">
        <authorList>
            <consortium name="RefSeq"/>
        </authorList>
    </citation>
    <scope>IDENTIFICATION</scope>
</reference>
<proteinExistence type="predicted"/>
<name>A0A6P8SIS8_GEOSA</name>
<accession>A0A6P8SIS8</accession>
<dbReference type="RefSeq" id="XP_033816333.1">
    <property type="nucleotide sequence ID" value="XM_033960442.1"/>
</dbReference>
<evidence type="ECO:0000256" key="1">
    <source>
        <dbReference type="SAM" id="MobiDB-lite"/>
    </source>
</evidence>
<gene>
    <name evidence="3" type="primary">LOC117367660</name>
</gene>
<organism evidence="2 3">
    <name type="scientific">Geotrypetes seraphini</name>
    <name type="common">Gaboon caecilian</name>
    <name type="synonym">Caecilia seraphini</name>
    <dbReference type="NCBI Taxonomy" id="260995"/>
    <lineage>
        <taxon>Eukaryota</taxon>
        <taxon>Metazoa</taxon>
        <taxon>Chordata</taxon>
        <taxon>Craniata</taxon>
        <taxon>Vertebrata</taxon>
        <taxon>Euteleostomi</taxon>
        <taxon>Amphibia</taxon>
        <taxon>Gymnophiona</taxon>
        <taxon>Geotrypetes</taxon>
    </lineage>
</organism>
<dbReference type="AlphaFoldDB" id="A0A6P8SIS8"/>
<feature type="compositionally biased region" description="Polar residues" evidence="1">
    <location>
        <begin position="101"/>
        <end position="111"/>
    </location>
</feature>
<sequence length="131" mass="14314">MEMGCSRMTSGRETLFPYSCQRKTFPRAALPASPSCWLFIRFGGKTDLLEDGESLQKKEFKAVSPEEGAWVYSHGAEVIPRGLQKNLRAGGCDGETEEKSGQQAGMSDGVTANITCQGNPAHRFYSAEEQS</sequence>
<protein>
    <submittedName>
        <fullName evidence="3">Uncharacterized protein LOC117367660 isoform X1</fullName>
    </submittedName>
</protein>
<dbReference type="Proteomes" id="UP000515159">
    <property type="component" value="Chromosome 10"/>
</dbReference>
<dbReference type="KEGG" id="gsh:117367660"/>
<dbReference type="InParanoid" id="A0A6P8SIS8"/>